<dbReference type="EMBL" id="DVLP01000020">
    <property type="protein sequence ID" value="HIT74066.1"/>
    <property type="molecule type" value="Genomic_DNA"/>
</dbReference>
<evidence type="ECO:0000256" key="1">
    <source>
        <dbReference type="ARBA" id="ARBA00022679"/>
    </source>
</evidence>
<evidence type="ECO:0000313" key="5">
    <source>
        <dbReference type="EMBL" id="HIT74066.1"/>
    </source>
</evidence>
<keyword evidence="1" id="KW-0808">Transferase</keyword>
<sequence length="186" mass="19987">MSAPLIRPAVLADADAIATCHVRGWQQGLAGVVDQAYLDQLSVTASAERWRSGLADAEHGVLVAVVDDHVAGFTRAGPTPDPRPDSRGVVEDPVPGELRELYVDPAHWGTAVADQLHGAAVAALTARFSTAVLWVVRGNVRAERFYRRRGWRADGWQRSERDGSASWTEVRLRGSLTGSGTPRGDG</sequence>
<evidence type="ECO:0000256" key="3">
    <source>
        <dbReference type="SAM" id="MobiDB-lite"/>
    </source>
</evidence>
<dbReference type="Pfam" id="PF00583">
    <property type="entry name" value="Acetyltransf_1"/>
    <property type="match status" value="1"/>
</dbReference>
<dbReference type="SUPFAM" id="SSF55729">
    <property type="entry name" value="Acyl-CoA N-acyltransferases (Nat)"/>
    <property type="match status" value="1"/>
</dbReference>
<keyword evidence="2" id="KW-0012">Acyltransferase</keyword>
<dbReference type="InterPro" id="IPR016181">
    <property type="entry name" value="Acyl_CoA_acyltransferase"/>
</dbReference>
<name>A0A9D1GUL4_9ACTN</name>
<dbReference type="Gene3D" id="3.40.630.30">
    <property type="match status" value="1"/>
</dbReference>
<dbReference type="AlphaFoldDB" id="A0A9D1GUL4"/>
<dbReference type="GO" id="GO:0016747">
    <property type="term" value="F:acyltransferase activity, transferring groups other than amino-acyl groups"/>
    <property type="evidence" value="ECO:0007669"/>
    <property type="project" value="InterPro"/>
</dbReference>
<proteinExistence type="predicted"/>
<dbReference type="InterPro" id="IPR050832">
    <property type="entry name" value="Bact_Acetyltransf"/>
</dbReference>
<accession>A0A9D1GUL4</accession>
<dbReference type="PROSITE" id="PS51186">
    <property type="entry name" value="GNAT"/>
    <property type="match status" value="1"/>
</dbReference>
<organism evidence="5 6">
    <name type="scientific">Candidatus Avipropionibacterium avicola</name>
    <dbReference type="NCBI Taxonomy" id="2840701"/>
    <lineage>
        <taxon>Bacteria</taxon>
        <taxon>Bacillati</taxon>
        <taxon>Actinomycetota</taxon>
        <taxon>Actinomycetes</taxon>
        <taxon>Propionibacteriales</taxon>
        <taxon>Propionibacteriaceae</taxon>
        <taxon>Propionibacteriaceae incertae sedis</taxon>
        <taxon>Candidatus Avipropionibacterium</taxon>
    </lineage>
</organism>
<reference evidence="5" key="2">
    <citation type="journal article" date="2021" name="PeerJ">
        <title>Extensive microbial diversity within the chicken gut microbiome revealed by metagenomics and culture.</title>
        <authorList>
            <person name="Gilroy R."/>
            <person name="Ravi A."/>
            <person name="Getino M."/>
            <person name="Pursley I."/>
            <person name="Horton D.L."/>
            <person name="Alikhan N.F."/>
            <person name="Baker D."/>
            <person name="Gharbi K."/>
            <person name="Hall N."/>
            <person name="Watson M."/>
            <person name="Adriaenssens E.M."/>
            <person name="Foster-Nyarko E."/>
            <person name="Jarju S."/>
            <person name="Secka A."/>
            <person name="Antonio M."/>
            <person name="Oren A."/>
            <person name="Chaudhuri R.R."/>
            <person name="La Ragione R."/>
            <person name="Hildebrand F."/>
            <person name="Pallen M.J."/>
        </authorList>
    </citation>
    <scope>NUCLEOTIDE SEQUENCE</scope>
    <source>
        <strain evidence="5">ChiGjej1B1-24693</strain>
    </source>
</reference>
<evidence type="ECO:0000259" key="4">
    <source>
        <dbReference type="PROSITE" id="PS51186"/>
    </source>
</evidence>
<comment type="caution">
    <text evidence="5">The sequence shown here is derived from an EMBL/GenBank/DDBJ whole genome shotgun (WGS) entry which is preliminary data.</text>
</comment>
<protein>
    <submittedName>
        <fullName evidence="5">GNAT family N-acetyltransferase</fullName>
    </submittedName>
</protein>
<dbReference type="Proteomes" id="UP000886842">
    <property type="component" value="Unassembled WGS sequence"/>
</dbReference>
<feature type="region of interest" description="Disordered" evidence="3">
    <location>
        <begin position="162"/>
        <end position="186"/>
    </location>
</feature>
<feature type="domain" description="N-acetyltransferase" evidence="4">
    <location>
        <begin position="4"/>
        <end position="173"/>
    </location>
</feature>
<dbReference type="InterPro" id="IPR000182">
    <property type="entry name" value="GNAT_dom"/>
</dbReference>
<gene>
    <name evidence="5" type="ORF">IAA98_00595</name>
</gene>
<evidence type="ECO:0000256" key="2">
    <source>
        <dbReference type="ARBA" id="ARBA00023315"/>
    </source>
</evidence>
<reference evidence="5" key="1">
    <citation type="submission" date="2020-10" db="EMBL/GenBank/DDBJ databases">
        <authorList>
            <person name="Gilroy R."/>
        </authorList>
    </citation>
    <scope>NUCLEOTIDE SEQUENCE</scope>
    <source>
        <strain evidence="5">ChiGjej1B1-24693</strain>
    </source>
</reference>
<evidence type="ECO:0000313" key="6">
    <source>
        <dbReference type="Proteomes" id="UP000886842"/>
    </source>
</evidence>
<dbReference type="PANTHER" id="PTHR43877">
    <property type="entry name" value="AMINOALKYLPHOSPHONATE N-ACETYLTRANSFERASE-RELATED-RELATED"/>
    <property type="match status" value="1"/>
</dbReference>